<reference evidence="1 2" key="1">
    <citation type="submission" date="2022-03" db="EMBL/GenBank/DDBJ databases">
        <title>A chromosomal length assembly of Cordylochernes scorpioides.</title>
        <authorList>
            <person name="Zeh D."/>
            <person name="Zeh J."/>
        </authorList>
    </citation>
    <scope>NUCLEOTIDE SEQUENCE [LARGE SCALE GENOMIC DNA]</scope>
    <source>
        <strain evidence="1">IN4F17</strain>
        <tissue evidence="1">Whole Body</tissue>
    </source>
</reference>
<dbReference type="EMBL" id="CP092886">
    <property type="protein sequence ID" value="UYV85031.1"/>
    <property type="molecule type" value="Genomic_DNA"/>
</dbReference>
<evidence type="ECO:0000313" key="1">
    <source>
        <dbReference type="EMBL" id="UYV85031.1"/>
    </source>
</evidence>
<protein>
    <submittedName>
        <fullName evidence="1">Uncharacterized protein</fullName>
    </submittedName>
</protein>
<gene>
    <name evidence="1" type="ORF">LAZ67_X004341</name>
</gene>
<accession>A0ABY6LUW1</accession>
<sequence length="293" mass="33732">MTRMYLYVDYDIRIILYVDYLLITGQRDNSEKIIKECKKVYTPMELNFQTKQNQENIKVSYLQLIGCLLNAVTTTRPDIIFPVAYLGRTLDKPIQTSWKAAKRIKITVLHGSNAVSWFSKKQGCVSLSTAEAEYVTASVSMQALIHMREVVEEGSSLSFSVILHILSQQLTFPKGIRLETKVLMDSSDNCHRANVHFLGYGPHALPRVSINLLLDIFDKSSLLPVDRRECFFLARRVLNEFVFITEKRFLCSLSHIPESSPKQQVLLCRSPDWFEDPFSLKISIWILLLQHLQ</sequence>
<organism evidence="1 2">
    <name type="scientific">Cordylochernes scorpioides</name>
    <dbReference type="NCBI Taxonomy" id="51811"/>
    <lineage>
        <taxon>Eukaryota</taxon>
        <taxon>Metazoa</taxon>
        <taxon>Ecdysozoa</taxon>
        <taxon>Arthropoda</taxon>
        <taxon>Chelicerata</taxon>
        <taxon>Arachnida</taxon>
        <taxon>Pseudoscorpiones</taxon>
        <taxon>Cheliferoidea</taxon>
        <taxon>Chernetidae</taxon>
        <taxon>Cordylochernes</taxon>
    </lineage>
</organism>
<dbReference type="Proteomes" id="UP001235939">
    <property type="component" value="Chromosome X"/>
</dbReference>
<dbReference type="PANTHER" id="PTHR11439:SF483">
    <property type="entry name" value="PEPTIDE SYNTHASE GLIP-LIKE, PUTATIVE (AFU_ORTHOLOGUE AFUA_3G12920)-RELATED"/>
    <property type="match status" value="1"/>
</dbReference>
<feature type="non-terminal residue" evidence="1">
    <location>
        <position position="293"/>
    </location>
</feature>
<evidence type="ECO:0000313" key="2">
    <source>
        <dbReference type="Proteomes" id="UP001235939"/>
    </source>
</evidence>
<name>A0ABY6LUW1_9ARAC</name>
<dbReference type="PANTHER" id="PTHR11439">
    <property type="entry name" value="GAG-POL-RELATED RETROTRANSPOSON"/>
    <property type="match status" value="1"/>
</dbReference>
<keyword evidence="2" id="KW-1185">Reference proteome</keyword>
<proteinExistence type="predicted"/>